<protein>
    <submittedName>
        <fullName evidence="2">Uncharacterized protein</fullName>
    </submittedName>
</protein>
<keyword evidence="1" id="KW-0812">Transmembrane</keyword>
<reference evidence="3" key="1">
    <citation type="submission" date="2016-10" db="EMBL/GenBank/DDBJ databases">
        <authorList>
            <person name="Varghese N."/>
            <person name="Submissions S."/>
        </authorList>
    </citation>
    <scope>NUCLEOTIDE SEQUENCE [LARGE SCALE GENOMIC DNA]</scope>
    <source>
        <strain evidence="3">DSM 18130</strain>
    </source>
</reference>
<gene>
    <name evidence="2" type="ORF">SAMN04488511_11059</name>
</gene>
<proteinExistence type="predicted"/>
<evidence type="ECO:0000256" key="1">
    <source>
        <dbReference type="SAM" id="Phobius"/>
    </source>
</evidence>
<evidence type="ECO:0000313" key="3">
    <source>
        <dbReference type="Proteomes" id="UP000198836"/>
    </source>
</evidence>
<dbReference type="Proteomes" id="UP000198836">
    <property type="component" value="Unassembled WGS sequence"/>
</dbReference>
<keyword evidence="3" id="KW-1185">Reference proteome</keyword>
<dbReference type="EMBL" id="FOJM01000010">
    <property type="protein sequence ID" value="SFA51495.1"/>
    <property type="molecule type" value="Genomic_DNA"/>
</dbReference>
<evidence type="ECO:0000313" key="2">
    <source>
        <dbReference type="EMBL" id="SFA51495.1"/>
    </source>
</evidence>
<sequence length="116" mass="13436">MQGLLLIAKWAKLFAKGAIVFLPQRKRSFTQSGFYVYAWFIINRKVRRGFRKGRYCAFTTEETEFSQRAKNGFVCILIYSSHAKVFFVSFFAHFAVKTQNYSMKPTVPPTQSKSAL</sequence>
<dbReference type="AlphaFoldDB" id="A0A1I0TIB5"/>
<keyword evidence="1" id="KW-1133">Transmembrane helix</keyword>
<accession>A0A1I0TIB5</accession>
<name>A0A1I0TIB5_9SPHI</name>
<organism evidence="2 3">
    <name type="scientific">Pedobacter suwonensis</name>
    <dbReference type="NCBI Taxonomy" id="332999"/>
    <lineage>
        <taxon>Bacteria</taxon>
        <taxon>Pseudomonadati</taxon>
        <taxon>Bacteroidota</taxon>
        <taxon>Sphingobacteriia</taxon>
        <taxon>Sphingobacteriales</taxon>
        <taxon>Sphingobacteriaceae</taxon>
        <taxon>Pedobacter</taxon>
    </lineage>
</organism>
<keyword evidence="1" id="KW-0472">Membrane</keyword>
<feature type="transmembrane region" description="Helical" evidence="1">
    <location>
        <begin position="73"/>
        <end position="96"/>
    </location>
</feature>